<reference evidence="3 4" key="1">
    <citation type="submission" date="2017-02" db="EMBL/GenBank/DDBJ databases">
        <authorList>
            <person name="Peterson S.W."/>
        </authorList>
    </citation>
    <scope>NUCLEOTIDE SEQUENCE [LARGE SCALE GENOMIC DNA]</scope>
    <source>
        <strain evidence="3 4">ATCC BAA-909</strain>
    </source>
</reference>
<organism evidence="3 4">
    <name type="scientific">Treponema berlinense</name>
    <dbReference type="NCBI Taxonomy" id="225004"/>
    <lineage>
        <taxon>Bacteria</taxon>
        <taxon>Pseudomonadati</taxon>
        <taxon>Spirochaetota</taxon>
        <taxon>Spirochaetia</taxon>
        <taxon>Spirochaetales</taxon>
        <taxon>Treponemataceae</taxon>
        <taxon>Treponema</taxon>
    </lineage>
</organism>
<dbReference type="InterPro" id="IPR001054">
    <property type="entry name" value="A/G_cyclase"/>
</dbReference>
<keyword evidence="1" id="KW-0812">Transmembrane</keyword>
<dbReference type="Gene3D" id="3.30.70.1230">
    <property type="entry name" value="Nucleotide cyclase"/>
    <property type="match status" value="1"/>
</dbReference>
<proteinExistence type="predicted"/>
<dbReference type="SUPFAM" id="SSF55073">
    <property type="entry name" value="Nucleotide cyclase"/>
    <property type="match status" value="1"/>
</dbReference>
<dbReference type="CDD" id="cd07302">
    <property type="entry name" value="CHD"/>
    <property type="match status" value="1"/>
</dbReference>
<evidence type="ECO:0000313" key="4">
    <source>
        <dbReference type="Proteomes" id="UP000190395"/>
    </source>
</evidence>
<dbReference type="GO" id="GO:0035556">
    <property type="term" value="P:intracellular signal transduction"/>
    <property type="evidence" value="ECO:0007669"/>
    <property type="project" value="InterPro"/>
</dbReference>
<keyword evidence="4" id="KW-1185">Reference proteome</keyword>
<name>A0A1T4M8J1_9SPIR</name>
<feature type="transmembrane region" description="Helical" evidence="1">
    <location>
        <begin position="216"/>
        <end position="241"/>
    </location>
</feature>
<dbReference type="PANTHER" id="PTHR43081:SF1">
    <property type="entry name" value="ADENYLATE CYCLASE, TERMINAL-DIFFERENTIATION SPECIFIC"/>
    <property type="match status" value="1"/>
</dbReference>
<keyword evidence="1" id="KW-0472">Membrane</keyword>
<accession>A0A1T4M8J1</accession>
<evidence type="ECO:0000259" key="2">
    <source>
        <dbReference type="PROSITE" id="PS50125"/>
    </source>
</evidence>
<dbReference type="AlphaFoldDB" id="A0A1T4M8J1"/>
<feature type="domain" description="Guanylate cyclase" evidence="2">
    <location>
        <begin position="326"/>
        <end position="474"/>
    </location>
</feature>
<dbReference type="STRING" id="225004.SAMN02745152_00800"/>
<dbReference type="SMART" id="SM00044">
    <property type="entry name" value="CYCc"/>
    <property type="match status" value="1"/>
</dbReference>
<keyword evidence="1" id="KW-1133">Transmembrane helix</keyword>
<dbReference type="EMBL" id="FUXC01000003">
    <property type="protein sequence ID" value="SJZ63242.1"/>
    <property type="molecule type" value="Genomic_DNA"/>
</dbReference>
<dbReference type="PROSITE" id="PS50125">
    <property type="entry name" value="GUANYLATE_CYCLASE_2"/>
    <property type="match status" value="1"/>
</dbReference>
<dbReference type="RefSeq" id="WP_078930552.1">
    <property type="nucleotide sequence ID" value="NZ_CAMCOW010000064.1"/>
</dbReference>
<dbReference type="Pfam" id="PF00211">
    <property type="entry name" value="Guanylate_cyc"/>
    <property type="match status" value="1"/>
</dbReference>
<dbReference type="GO" id="GO:0006171">
    <property type="term" value="P:cAMP biosynthetic process"/>
    <property type="evidence" value="ECO:0007669"/>
    <property type="project" value="TreeGrafter"/>
</dbReference>
<protein>
    <submittedName>
        <fullName evidence="3">Adenylate cyclase, class 3</fullName>
    </submittedName>
</protein>
<evidence type="ECO:0000256" key="1">
    <source>
        <dbReference type="SAM" id="Phobius"/>
    </source>
</evidence>
<dbReference type="OrthoDB" id="367535at2"/>
<evidence type="ECO:0000313" key="3">
    <source>
        <dbReference type="EMBL" id="SJZ63242.1"/>
    </source>
</evidence>
<gene>
    <name evidence="3" type="ORF">SAMN02745152_00800</name>
</gene>
<sequence>MSRKQFFQKVGQTRIVPISLKIVAVFTVLLLLSNFTTNTINLLLSQKQIINLNNTIMVSRLKDLYSAAGNQYQIFSFNGERQTCIEALKSVSKKGFDFPKSFAAAIDRQGNILFEVYADGTETDEQKIFHSQLDDAQKPENVNSGETEQQEKKDYGFFDKDALARINSDYENGIFDGSLNFETEKGSYFGVYKYQEDWQCYFIRGESRADTNHSTFVVLAVISLIIFILLVAFLIIGFKVFGKILANVKKITSSLYQMQQNQKLEIIDLSSSPNDDITYLAASFNSLSSTINNLLGIFQKFVSKDVVAKAYNEHQIRLEGKRRNLTILFSDIKSFTYRTETLGNDIIDLLNVHYDRVIHAVHENRGVIGSIIGDAILAIYGTASSKKKSFEAVESAWNITRLTAQLREKMILRRTEIEKERTLTEAEDRVFKAVLIDVGVGIDGGNVFYGNIGSDEHMTNTVIGDNVNSASRLEGLTRIYHLPVICSEYVKNEVEKFSDKYTFYEIDTVQVKGKTEGKKIFFPVSLEEGEPELKTKFGLFETALSAYYSGDWNSARKSFKDCGLEAAQVFLERMGRLNAPDGWMGIWTMTTK</sequence>
<dbReference type="InterPro" id="IPR050697">
    <property type="entry name" value="Adenylyl/Guanylyl_Cyclase_3/4"/>
</dbReference>
<dbReference type="PANTHER" id="PTHR43081">
    <property type="entry name" value="ADENYLATE CYCLASE, TERMINAL-DIFFERENTIATION SPECIFIC-RELATED"/>
    <property type="match status" value="1"/>
</dbReference>
<dbReference type="InterPro" id="IPR029787">
    <property type="entry name" value="Nucleotide_cyclase"/>
</dbReference>
<dbReference type="Proteomes" id="UP000190395">
    <property type="component" value="Unassembled WGS sequence"/>
</dbReference>
<dbReference type="GO" id="GO:0004016">
    <property type="term" value="F:adenylate cyclase activity"/>
    <property type="evidence" value="ECO:0007669"/>
    <property type="project" value="UniProtKB-ARBA"/>
</dbReference>
<dbReference type="GeneID" id="303367058"/>